<evidence type="ECO:0000256" key="13">
    <source>
        <dbReference type="ARBA" id="ARBA00034018"/>
    </source>
</evidence>
<feature type="region of interest" description="Disordered" evidence="14">
    <location>
        <begin position="24"/>
        <end position="70"/>
    </location>
</feature>
<comment type="catalytic activity">
    <reaction evidence="13">
        <text>ATP + H2O + xenobioticSide 1 = ADP + phosphate + xenobioticSide 2.</text>
        <dbReference type="EC" id="7.6.2.2"/>
    </reaction>
</comment>
<name>A0A8B0MCR2_EURAF</name>
<feature type="transmembrane region" description="Helical" evidence="15">
    <location>
        <begin position="230"/>
        <end position="250"/>
    </location>
</feature>
<evidence type="ECO:0000256" key="9">
    <source>
        <dbReference type="ARBA" id="ARBA00022967"/>
    </source>
</evidence>
<evidence type="ECO:0000313" key="18">
    <source>
        <dbReference type="EMBL" id="QTW43698.1"/>
    </source>
</evidence>
<dbReference type="SUPFAM" id="SSF90123">
    <property type="entry name" value="ABC transporter transmembrane region"/>
    <property type="match status" value="2"/>
</dbReference>
<feature type="transmembrane region" description="Helical" evidence="15">
    <location>
        <begin position="923"/>
        <end position="946"/>
    </location>
</feature>
<keyword evidence="5 15" id="KW-0812">Transmembrane</keyword>
<dbReference type="SUPFAM" id="SSF52540">
    <property type="entry name" value="P-loop containing nucleoside triphosphate hydrolases"/>
    <property type="match status" value="2"/>
</dbReference>
<dbReference type="InterPro" id="IPR011527">
    <property type="entry name" value="ABC1_TM_dom"/>
</dbReference>
<dbReference type="Pfam" id="PF00664">
    <property type="entry name" value="ABC_membrane"/>
    <property type="match status" value="2"/>
</dbReference>
<dbReference type="InterPro" id="IPR003593">
    <property type="entry name" value="AAA+_ATPase"/>
</dbReference>
<keyword evidence="7" id="KW-0547">Nucleotide-binding</keyword>
<dbReference type="Gene3D" id="3.40.50.300">
    <property type="entry name" value="P-loop containing nucleotide triphosphate hydrolases"/>
    <property type="match status" value="2"/>
</dbReference>
<dbReference type="CDD" id="cd18578">
    <property type="entry name" value="ABC_6TM_Pgp_ABCB1_D2_like"/>
    <property type="match status" value="1"/>
</dbReference>
<dbReference type="Pfam" id="PF00005">
    <property type="entry name" value="ABC_tran"/>
    <property type="match status" value="2"/>
</dbReference>
<sequence>MVLNVKEIEGGDALPDNDKFIMTNGHSLPNGVEKNGVNGLHHKMEEKEGKEENDEKKDDEEKDCEKKDEGKKDDLAPTVGLIELFKFSTPFDAFLILFGLILAFGGGAAMPIMTILFGDTLQAMIDDRQGQALALLTNGTEPSNKQFIIVIERFAWGMALVASALWIISYIFVTCLNYAAARQVFRIRKEFLQSVLRQDIGWYDVNTTTDFASRMTEDLNKLQEGIGEKLGMMSFFTGTFFISIAVAFAYGWELTLVLLCMIPLLAVAGGLSAKFTTSLAAKEMEAYGKAGAVAEEALSAVRTVLAFGGQEKEIARYEANLVAAKKSGILRGAMVALSGGLVFGIMYAMYGLGFWFGIKLIMDDRSSDECILCGIDPECLKGCVRYNGQNLLIVFFSVLMGGFQLGQIAPYAEALTCARSAAAKIYSIIATIPVIDSSSEAGTKPVITGNIEFSDVVFNYPARKDVKILQGLNLSVPAGKTVALVGSSGCGKSTCIQLAQRFYDPDSGCVKIDGHDLKEVNLAWVRDHIGVVGQEPVLFDCSIMENIKLGKAECTEEEIINACKEANAWRFIEKLPKKLDTMVGEGGTQMSGGQKQRIAIARALIRNPKILLLDEATSALDNESERVVQAALDRARTGRTTIIVAHRLSTVRNADLIVAIQDGVVHEKGTHDQLMSLNGLYFSLVTRQMGDKLEESKEVDDDELINEEDVDIKDLDQLERKDSVVGKLKRQLSRMSMKKKDRTISITEEKEKIEEETDENSIAMGRLLKENSPEWMFMLFGIICSVAMGALMPLFALLFGEILGVIAYADIDLARRESEFYAGMFVILGVGTLTVQFLQGFMFAISGERMTMRLRTKAFKAMLSQEMGWYDKPENNTGALCARLSADAAKIQGATGVRVGSVVQGVGGLIIASIMGLYFSWKLGLVCVIFFPLLIGAVFAQFKIILGIDSIEGKAFETSSKLAIEAITNIRTIAGIQCEERYANMYVELLRVPFKLNLKRSHLRGCIFGFSQAMQFFGWGITLWYGGVLVDRKEVEFEDVFKVVNAIVGGAGMIGYAFAFTGDMNKAFTAAARVFKLLDRVPVIDSRDSVGLRLGDVHGNVSFDEAKFSYPTRKNIQVLNKLRLSIKSGESVALVGESGCGKSTVIQLIQRFYDLDSGSINIESENIESLNVPFVRSKMGIVSQEPVLFDRSLADNIKYGDNSREVSMEEVIEAARKANIHNFVSSLPEGYETRVGGKGTQLSGGQKQRVAIARALIRNPKILLLDEATSALDTESEKVVQEALEAAQVGRTSITIAHRLSTIKAVDKIFVIEGGQVAECGSHTELLELGGLYSNLWNTSTR</sequence>
<dbReference type="GO" id="GO:0017085">
    <property type="term" value="P:response to insecticide"/>
    <property type="evidence" value="ECO:0007669"/>
    <property type="project" value="UniProtKB-ARBA"/>
</dbReference>
<dbReference type="GO" id="GO:0005524">
    <property type="term" value="F:ATP binding"/>
    <property type="evidence" value="ECO:0007669"/>
    <property type="project" value="UniProtKB-KW"/>
</dbReference>
<feature type="transmembrane region" description="Helical" evidence="15">
    <location>
        <begin position="1040"/>
        <end position="1059"/>
    </location>
</feature>
<evidence type="ECO:0000256" key="7">
    <source>
        <dbReference type="ARBA" id="ARBA00022741"/>
    </source>
</evidence>
<feature type="transmembrane region" description="Helical" evidence="15">
    <location>
        <begin position="256"/>
        <end position="275"/>
    </location>
</feature>
<proteinExistence type="evidence at transcript level"/>
<dbReference type="PROSITE" id="PS50893">
    <property type="entry name" value="ABC_TRANSPORTER_2"/>
    <property type="match status" value="2"/>
</dbReference>
<keyword evidence="8" id="KW-0067">ATP-binding</keyword>
<dbReference type="InterPro" id="IPR027417">
    <property type="entry name" value="P-loop_NTPase"/>
</dbReference>
<organism evidence="18">
    <name type="scientific">Eurytemora affinis</name>
    <name type="common">Copepod</name>
    <name type="synonym">Temora affinis</name>
    <dbReference type="NCBI Taxonomy" id="88015"/>
    <lineage>
        <taxon>Eukaryota</taxon>
        <taxon>Metazoa</taxon>
        <taxon>Ecdysozoa</taxon>
        <taxon>Arthropoda</taxon>
        <taxon>Crustacea</taxon>
        <taxon>Multicrustacea</taxon>
        <taxon>Hexanauplia</taxon>
        <taxon>Copepoda</taxon>
        <taxon>Calanoida</taxon>
        <taxon>Temoridae</taxon>
        <taxon>Eurytemora</taxon>
    </lineage>
</organism>
<dbReference type="PANTHER" id="PTHR43394">
    <property type="entry name" value="ATP-DEPENDENT PERMEASE MDL1, MITOCHONDRIAL"/>
    <property type="match status" value="1"/>
</dbReference>
<reference evidence="18" key="2">
    <citation type="journal article" name="Mar. Pollut. Bull.">
        <title>The genome of the European estuarine calanoid copepod Eurytemora affinis: Potential use in molecular ecotoxicology.</title>
        <authorList>
            <person name="Choi B.S."/>
            <person name="Kim D.H."/>
            <person name="Kim M.S."/>
            <person name="Park J.C."/>
            <person name="Lee Y.H."/>
            <person name="Kim H.J."/>
            <person name="Jeong C.B."/>
            <person name="Hagiwara A."/>
            <person name="Souissi S."/>
            <person name="Lee J.S."/>
        </authorList>
    </citation>
    <scope>NUCLEOTIDE SEQUENCE</scope>
</reference>
<keyword evidence="10 15" id="KW-1133">Transmembrane helix</keyword>
<feature type="domain" description="ABC transmembrane type-1" evidence="17">
    <location>
        <begin position="97"/>
        <end position="416"/>
    </location>
</feature>
<dbReference type="EC" id="7.6.2.2" evidence="3"/>
<evidence type="ECO:0000256" key="11">
    <source>
        <dbReference type="ARBA" id="ARBA00023136"/>
    </source>
</evidence>
<feature type="domain" description="ABC transporter" evidence="16">
    <location>
        <begin position="451"/>
        <end position="687"/>
    </location>
</feature>
<evidence type="ECO:0000256" key="5">
    <source>
        <dbReference type="ARBA" id="ARBA00022692"/>
    </source>
</evidence>
<dbReference type="InterPro" id="IPR017871">
    <property type="entry name" value="ABC_transporter-like_CS"/>
</dbReference>
<feature type="transmembrane region" description="Helical" evidence="15">
    <location>
        <begin position="820"/>
        <end position="845"/>
    </location>
</feature>
<evidence type="ECO:0000259" key="16">
    <source>
        <dbReference type="PROSITE" id="PS50893"/>
    </source>
</evidence>
<evidence type="ECO:0000256" key="12">
    <source>
        <dbReference type="ARBA" id="ARBA00023180"/>
    </source>
</evidence>
<dbReference type="SMART" id="SM00382">
    <property type="entry name" value="AAA"/>
    <property type="match status" value="2"/>
</dbReference>
<feature type="transmembrane region" description="Helical" evidence="15">
    <location>
        <begin position="899"/>
        <end position="917"/>
    </location>
</feature>
<dbReference type="OrthoDB" id="6500128at2759"/>
<evidence type="ECO:0000256" key="14">
    <source>
        <dbReference type="SAM" id="MobiDB-lite"/>
    </source>
</evidence>
<keyword evidence="12" id="KW-0325">Glycoprotein</keyword>
<evidence type="ECO:0000256" key="1">
    <source>
        <dbReference type="ARBA" id="ARBA00004141"/>
    </source>
</evidence>
<comment type="subcellular location">
    <subcellularLocation>
        <location evidence="1">Membrane</location>
        <topology evidence="1">Multi-pass membrane protein</topology>
    </subcellularLocation>
</comment>
<keyword evidence="6" id="KW-0677">Repeat</keyword>
<dbReference type="PROSITE" id="PS00211">
    <property type="entry name" value="ABC_TRANSPORTER_1"/>
    <property type="match status" value="2"/>
</dbReference>
<evidence type="ECO:0000256" key="10">
    <source>
        <dbReference type="ARBA" id="ARBA00022989"/>
    </source>
</evidence>
<dbReference type="InterPro" id="IPR039421">
    <property type="entry name" value="Type_1_exporter"/>
</dbReference>
<evidence type="ECO:0000256" key="2">
    <source>
        <dbReference type="ARBA" id="ARBA00007577"/>
    </source>
</evidence>
<dbReference type="PANTHER" id="PTHR43394:SF27">
    <property type="entry name" value="ATP-DEPENDENT TRANSLOCASE ABCB1-LIKE"/>
    <property type="match status" value="1"/>
</dbReference>
<dbReference type="FunFam" id="1.20.1560.10:FF:000018">
    <property type="entry name" value="ATP-binding cassette subfamily B member 11"/>
    <property type="match status" value="1"/>
</dbReference>
<evidence type="ECO:0000256" key="8">
    <source>
        <dbReference type="ARBA" id="ARBA00022840"/>
    </source>
</evidence>
<dbReference type="CDD" id="cd18577">
    <property type="entry name" value="ABC_6TM_Pgp_ABCB1_D1_like"/>
    <property type="match status" value="1"/>
</dbReference>
<keyword evidence="4" id="KW-0813">Transport</keyword>
<dbReference type="GO" id="GO:0097254">
    <property type="term" value="P:renal tubular secretion"/>
    <property type="evidence" value="ECO:0007669"/>
    <property type="project" value="UniProtKB-ARBA"/>
</dbReference>
<dbReference type="GO" id="GO:0016887">
    <property type="term" value="F:ATP hydrolysis activity"/>
    <property type="evidence" value="ECO:0007669"/>
    <property type="project" value="InterPro"/>
</dbReference>
<feature type="transmembrane region" description="Helical" evidence="15">
    <location>
        <begin position="154"/>
        <end position="179"/>
    </location>
</feature>
<dbReference type="GO" id="GO:0015421">
    <property type="term" value="F:ABC-type oligopeptide transporter activity"/>
    <property type="evidence" value="ECO:0007669"/>
    <property type="project" value="TreeGrafter"/>
</dbReference>
<feature type="domain" description="ABC transmembrane type-1" evidence="17">
    <location>
        <begin position="779"/>
        <end position="1066"/>
    </location>
</feature>
<accession>A0A8B0MCR2</accession>
<evidence type="ECO:0000256" key="4">
    <source>
        <dbReference type="ARBA" id="ARBA00022448"/>
    </source>
</evidence>
<dbReference type="GO" id="GO:0090374">
    <property type="term" value="P:oligopeptide export from mitochondrion"/>
    <property type="evidence" value="ECO:0007669"/>
    <property type="project" value="TreeGrafter"/>
</dbReference>
<keyword evidence="11 15" id="KW-0472">Membrane</keyword>
<dbReference type="PROSITE" id="PS50929">
    <property type="entry name" value="ABC_TM1F"/>
    <property type="match status" value="2"/>
</dbReference>
<feature type="compositionally biased region" description="Basic and acidic residues" evidence="14">
    <location>
        <begin position="42"/>
        <end position="56"/>
    </location>
</feature>
<feature type="transmembrane region" description="Helical" evidence="15">
    <location>
        <begin position="94"/>
        <end position="117"/>
    </location>
</feature>
<dbReference type="GO" id="GO:0005743">
    <property type="term" value="C:mitochondrial inner membrane"/>
    <property type="evidence" value="ECO:0007669"/>
    <property type="project" value="TreeGrafter"/>
</dbReference>
<dbReference type="Gene3D" id="1.20.1560.10">
    <property type="entry name" value="ABC transporter type 1, transmembrane domain"/>
    <property type="match status" value="1"/>
</dbReference>
<evidence type="ECO:0000256" key="3">
    <source>
        <dbReference type="ARBA" id="ARBA00012191"/>
    </source>
</evidence>
<feature type="transmembrane region" description="Helical" evidence="15">
    <location>
        <begin position="335"/>
        <end position="358"/>
    </location>
</feature>
<keyword evidence="9" id="KW-1278">Translocase</keyword>
<dbReference type="InterPro" id="IPR003439">
    <property type="entry name" value="ABC_transporter-like_ATP-bd"/>
</dbReference>
<evidence type="ECO:0000259" key="17">
    <source>
        <dbReference type="PROSITE" id="PS50929"/>
    </source>
</evidence>
<protein>
    <recommendedName>
        <fullName evidence="3">ABC-type xenobiotic transporter</fullName>
        <ecNumber evidence="3">7.6.2.2</ecNumber>
    </recommendedName>
</protein>
<comment type="similarity">
    <text evidence="2">Belongs to the ABC transporter superfamily. ABCB family. Multidrug resistance exporter (TC 3.A.1.201) subfamily.</text>
</comment>
<feature type="transmembrane region" description="Helical" evidence="15">
    <location>
        <begin position="775"/>
        <end position="808"/>
    </location>
</feature>
<dbReference type="FunFam" id="1.20.1560.10:FF:000009">
    <property type="entry name" value="ABC transporter B family member 1"/>
    <property type="match status" value="1"/>
</dbReference>
<evidence type="ECO:0000256" key="15">
    <source>
        <dbReference type="SAM" id="Phobius"/>
    </source>
</evidence>
<dbReference type="EMBL" id="MW149398">
    <property type="protein sequence ID" value="QTW43698.1"/>
    <property type="molecule type" value="mRNA"/>
</dbReference>
<dbReference type="CDD" id="cd03249">
    <property type="entry name" value="ABC_MTABC3_MDL1_MDL2"/>
    <property type="match status" value="2"/>
</dbReference>
<dbReference type="FunFam" id="3.40.50.300:FF:000479">
    <property type="entry name" value="Multidrug resistance protein 1A"/>
    <property type="match status" value="2"/>
</dbReference>
<dbReference type="GO" id="GO:0008559">
    <property type="term" value="F:ABC-type xenobiotic transporter activity"/>
    <property type="evidence" value="ECO:0007669"/>
    <property type="project" value="UniProtKB-EC"/>
</dbReference>
<evidence type="ECO:0000256" key="6">
    <source>
        <dbReference type="ARBA" id="ARBA00022737"/>
    </source>
</evidence>
<feature type="transmembrane region" description="Helical" evidence="15">
    <location>
        <begin position="1005"/>
        <end position="1028"/>
    </location>
</feature>
<dbReference type="InterPro" id="IPR036640">
    <property type="entry name" value="ABC1_TM_sf"/>
</dbReference>
<feature type="domain" description="ABC transporter" evidence="16">
    <location>
        <begin position="1092"/>
        <end position="1339"/>
    </location>
</feature>
<reference evidence="18" key="1">
    <citation type="submission" date="2020-10" db="EMBL/GenBank/DDBJ databases">
        <authorList>
            <person name="Kim D.-H."/>
        </authorList>
    </citation>
    <scope>NUCLEOTIDE SEQUENCE</scope>
</reference>